<feature type="non-terminal residue" evidence="2">
    <location>
        <position position="23"/>
    </location>
</feature>
<evidence type="ECO:0000313" key="2">
    <source>
        <dbReference type="EMBL" id="SVC59358.1"/>
    </source>
</evidence>
<dbReference type="AlphaFoldDB" id="A0A382NFT6"/>
<organism evidence="2">
    <name type="scientific">marine metagenome</name>
    <dbReference type="NCBI Taxonomy" id="408172"/>
    <lineage>
        <taxon>unclassified sequences</taxon>
        <taxon>metagenomes</taxon>
        <taxon>ecological metagenomes</taxon>
    </lineage>
</organism>
<name>A0A382NFT6_9ZZZZ</name>
<reference evidence="2" key="1">
    <citation type="submission" date="2018-05" db="EMBL/GenBank/DDBJ databases">
        <authorList>
            <person name="Lanie J.A."/>
            <person name="Ng W.-L."/>
            <person name="Kazmierczak K.M."/>
            <person name="Andrzejewski T.M."/>
            <person name="Davidsen T.M."/>
            <person name="Wayne K.J."/>
            <person name="Tettelin H."/>
            <person name="Glass J.I."/>
            <person name="Rusch D."/>
            <person name="Podicherti R."/>
            <person name="Tsui H.-C.T."/>
            <person name="Winkler M.E."/>
        </authorList>
    </citation>
    <scope>NUCLEOTIDE SEQUENCE</scope>
</reference>
<dbReference type="EMBL" id="UINC01099806">
    <property type="protein sequence ID" value="SVC59358.1"/>
    <property type="molecule type" value="Genomic_DNA"/>
</dbReference>
<gene>
    <name evidence="2" type="ORF">METZ01_LOCUS312212</name>
</gene>
<feature type="region of interest" description="Disordered" evidence="1">
    <location>
        <begin position="1"/>
        <end position="23"/>
    </location>
</feature>
<accession>A0A382NFT6</accession>
<sequence>MVSTVLSADRNSGEVSAQDMNKL</sequence>
<proteinExistence type="predicted"/>
<evidence type="ECO:0000256" key="1">
    <source>
        <dbReference type="SAM" id="MobiDB-lite"/>
    </source>
</evidence>
<protein>
    <submittedName>
        <fullName evidence="2">Uncharacterized protein</fullName>
    </submittedName>
</protein>